<comment type="caution">
    <text evidence="1">The sequence shown here is derived from an EMBL/GenBank/DDBJ whole genome shotgun (WGS) entry which is preliminary data.</text>
</comment>
<name>A0AAD7YER3_MYTSE</name>
<keyword evidence="2" id="KW-1185">Reference proteome</keyword>
<dbReference type="Gene3D" id="2.170.270.10">
    <property type="entry name" value="SET domain"/>
    <property type="match status" value="1"/>
</dbReference>
<dbReference type="Gene3D" id="1.10.220.160">
    <property type="match status" value="1"/>
</dbReference>
<dbReference type="PANTHER" id="PTHR47111">
    <property type="entry name" value="BCDNA.LD29892"/>
    <property type="match status" value="1"/>
</dbReference>
<reference evidence="1" key="1">
    <citation type="submission" date="2023-03" db="EMBL/GenBank/DDBJ databases">
        <title>Chromosome-level genomes of two armyworms, Mythimna separata and Mythimna loreyi, provide insights into the biosynthesis and reception of sex pheromones.</title>
        <authorList>
            <person name="Zhao H."/>
        </authorList>
    </citation>
    <scope>NUCLEOTIDE SEQUENCE</scope>
    <source>
        <strain evidence="1">BeijingLab</strain>
        <tissue evidence="1">Pupa</tissue>
    </source>
</reference>
<protein>
    <recommendedName>
        <fullName evidence="3">SET and MYND domain-containing protein 4</fullName>
    </recommendedName>
</protein>
<dbReference type="SUPFAM" id="SSF48452">
    <property type="entry name" value="TPR-like"/>
    <property type="match status" value="1"/>
</dbReference>
<sequence>MLRLPPFYKHYDDRSLDCVYRALRNKDLADCVLLATKAFEQSNKWFEFEHKQKSATESLEHGVRGKEAFCKGEYQMALVKYNMALMQAPPNSEAMRLSYYGRAELLLKMRKFQACVKDVETCLALNCPDSMVLKLQEMKQVASNFTWIEQLAHQTKSNPFTEEFFKLKGARNPDIPFATSHVEVNMESGHPKVVAARDIPVGTVVAVETAFVGATDIMNHVTSCDYCHKMDLNLTPCEGCCSAMFCDKRCKEKAMQDGHNFECKIINMIIDDIKLPVRATLKMRQLCSSWDEFITASNELGVERMENSSIAEIFGSQKFALLNSHYDTHFIYGALLNRCLYLANIIHYLDVHTSFLPDNPEEKTAAIQAVSRVMMHLAVHCNPVQLQHFTELCTEARVTMHNHPNKGYFPFIGNLPNSCLPNSYVAGLRNSAALITIAPVKKGTELTFSYIGHWLEVQHQEVLMRPIKMFIHYRTVCKDCIICGGRADNVLLSSRLNDTQEQAYKKFVTYASSMGQVSECDYDSI</sequence>
<organism evidence="1 2">
    <name type="scientific">Mythimna separata</name>
    <name type="common">Oriental armyworm</name>
    <name type="synonym">Pseudaletia separata</name>
    <dbReference type="NCBI Taxonomy" id="271217"/>
    <lineage>
        <taxon>Eukaryota</taxon>
        <taxon>Metazoa</taxon>
        <taxon>Ecdysozoa</taxon>
        <taxon>Arthropoda</taxon>
        <taxon>Hexapoda</taxon>
        <taxon>Insecta</taxon>
        <taxon>Pterygota</taxon>
        <taxon>Neoptera</taxon>
        <taxon>Endopterygota</taxon>
        <taxon>Lepidoptera</taxon>
        <taxon>Glossata</taxon>
        <taxon>Ditrysia</taxon>
        <taxon>Noctuoidea</taxon>
        <taxon>Noctuidae</taxon>
        <taxon>Noctuinae</taxon>
        <taxon>Hadenini</taxon>
        <taxon>Mythimna</taxon>
    </lineage>
</organism>
<dbReference type="Gene3D" id="6.10.140.2220">
    <property type="match status" value="1"/>
</dbReference>
<proteinExistence type="predicted"/>
<dbReference type="InterPro" id="IPR046341">
    <property type="entry name" value="SET_dom_sf"/>
</dbReference>
<dbReference type="SUPFAM" id="SSF144232">
    <property type="entry name" value="HIT/MYND zinc finger-like"/>
    <property type="match status" value="1"/>
</dbReference>
<evidence type="ECO:0008006" key="3">
    <source>
        <dbReference type="Google" id="ProtNLM"/>
    </source>
</evidence>
<gene>
    <name evidence="1" type="ORF">PYW07_005388</name>
</gene>
<evidence type="ECO:0000313" key="2">
    <source>
        <dbReference type="Proteomes" id="UP001231518"/>
    </source>
</evidence>
<dbReference type="AlphaFoldDB" id="A0AAD7YER3"/>
<accession>A0AAD7YER3</accession>
<dbReference type="Proteomes" id="UP001231518">
    <property type="component" value="Chromosome 17"/>
</dbReference>
<dbReference type="EMBL" id="JARGEI010000021">
    <property type="protein sequence ID" value="KAJ8712546.1"/>
    <property type="molecule type" value="Genomic_DNA"/>
</dbReference>
<dbReference type="PANTHER" id="PTHR47111:SF1">
    <property type="entry name" value="SET AND MYND DOMAIN-CONTAINING PROTEIN 4"/>
    <property type="match status" value="1"/>
</dbReference>
<dbReference type="Gene3D" id="1.25.40.10">
    <property type="entry name" value="Tetratricopeptide repeat domain"/>
    <property type="match status" value="1"/>
</dbReference>
<dbReference type="InterPro" id="IPR011990">
    <property type="entry name" value="TPR-like_helical_dom_sf"/>
</dbReference>
<dbReference type="SUPFAM" id="SSF82199">
    <property type="entry name" value="SET domain"/>
    <property type="match status" value="1"/>
</dbReference>
<evidence type="ECO:0000313" key="1">
    <source>
        <dbReference type="EMBL" id="KAJ8712546.1"/>
    </source>
</evidence>